<keyword evidence="3 6" id="KW-0285">Flavoprotein</keyword>
<feature type="domain" description="Acyl-CoA oxidase/dehydrogenase middle" evidence="8">
    <location>
        <begin position="133"/>
        <end position="232"/>
    </location>
</feature>
<dbReference type="PROSITE" id="PS00072">
    <property type="entry name" value="ACYL_COA_DH_1"/>
    <property type="match status" value="1"/>
</dbReference>
<dbReference type="Gene3D" id="1.20.140.10">
    <property type="entry name" value="Butyryl-CoA Dehydrogenase, subunit A, domain 3"/>
    <property type="match status" value="1"/>
</dbReference>
<evidence type="ECO:0000313" key="10">
    <source>
        <dbReference type="EMBL" id="HGK27715.1"/>
    </source>
</evidence>
<dbReference type="InterPro" id="IPR036250">
    <property type="entry name" value="AcylCo_DH-like_C"/>
</dbReference>
<evidence type="ECO:0000259" key="9">
    <source>
        <dbReference type="Pfam" id="PF02771"/>
    </source>
</evidence>
<dbReference type="Pfam" id="PF02771">
    <property type="entry name" value="Acyl-CoA_dh_N"/>
    <property type="match status" value="1"/>
</dbReference>
<comment type="caution">
    <text evidence="10">The sequence shown here is derived from an EMBL/GenBank/DDBJ whole genome shotgun (WGS) entry which is preliminary data.</text>
</comment>
<dbReference type="GO" id="GO:0050660">
    <property type="term" value="F:flavin adenine dinucleotide binding"/>
    <property type="evidence" value="ECO:0007669"/>
    <property type="project" value="InterPro"/>
</dbReference>
<evidence type="ECO:0000256" key="4">
    <source>
        <dbReference type="ARBA" id="ARBA00022827"/>
    </source>
</evidence>
<keyword evidence="5 6" id="KW-0560">Oxidoreductase</keyword>
<dbReference type="FunFam" id="1.10.540.10:FF:000002">
    <property type="entry name" value="Acyl-CoA dehydrogenase FadE19"/>
    <property type="match status" value="1"/>
</dbReference>
<dbReference type="FunFam" id="1.20.140.10:FF:000011">
    <property type="entry name" value="Medium-chain specific acyl-CoA dehydrogenase, mitochondrial"/>
    <property type="match status" value="1"/>
</dbReference>
<keyword evidence="4 6" id="KW-0274">FAD</keyword>
<dbReference type="EMBL" id="DSUT01000038">
    <property type="protein sequence ID" value="HGK27715.1"/>
    <property type="molecule type" value="Genomic_DNA"/>
</dbReference>
<dbReference type="AlphaFoldDB" id="A0A7C4GFL5"/>
<proteinExistence type="inferred from homology"/>
<comment type="cofactor">
    <cofactor evidence="1 6">
        <name>FAD</name>
        <dbReference type="ChEBI" id="CHEBI:57692"/>
    </cofactor>
</comment>
<dbReference type="PANTHER" id="PTHR43884">
    <property type="entry name" value="ACYL-COA DEHYDROGENASE"/>
    <property type="match status" value="1"/>
</dbReference>
<evidence type="ECO:0000256" key="3">
    <source>
        <dbReference type="ARBA" id="ARBA00022630"/>
    </source>
</evidence>
<name>A0A7C4GFL5_UNCW3</name>
<evidence type="ECO:0000259" key="7">
    <source>
        <dbReference type="Pfam" id="PF00441"/>
    </source>
</evidence>
<dbReference type="GO" id="GO:0003995">
    <property type="term" value="F:acyl-CoA dehydrogenase activity"/>
    <property type="evidence" value="ECO:0007669"/>
    <property type="project" value="InterPro"/>
</dbReference>
<feature type="domain" description="Acyl-CoA dehydrogenase/oxidase C-terminal" evidence="7">
    <location>
        <begin position="244"/>
        <end position="387"/>
    </location>
</feature>
<dbReference type="Pfam" id="PF00441">
    <property type="entry name" value="Acyl-CoA_dh_1"/>
    <property type="match status" value="1"/>
</dbReference>
<dbReference type="Pfam" id="PF02770">
    <property type="entry name" value="Acyl-CoA_dh_M"/>
    <property type="match status" value="1"/>
</dbReference>
<dbReference type="FunFam" id="2.40.110.10:FF:000001">
    <property type="entry name" value="Acyl-CoA dehydrogenase, mitochondrial"/>
    <property type="match status" value="1"/>
</dbReference>
<dbReference type="Gene3D" id="2.40.110.10">
    <property type="entry name" value="Butyryl-CoA Dehydrogenase, subunit A, domain 2"/>
    <property type="match status" value="1"/>
</dbReference>
<evidence type="ECO:0000256" key="1">
    <source>
        <dbReference type="ARBA" id="ARBA00001974"/>
    </source>
</evidence>
<evidence type="ECO:0000256" key="6">
    <source>
        <dbReference type="RuleBase" id="RU362125"/>
    </source>
</evidence>
<evidence type="ECO:0000256" key="2">
    <source>
        <dbReference type="ARBA" id="ARBA00009347"/>
    </source>
</evidence>
<evidence type="ECO:0000256" key="5">
    <source>
        <dbReference type="ARBA" id="ARBA00023002"/>
    </source>
</evidence>
<protein>
    <submittedName>
        <fullName evidence="10">Butyryl-CoA dehydrogenase</fullName>
    </submittedName>
</protein>
<feature type="domain" description="Acyl-CoA dehydrogenase/oxidase N-terminal" evidence="9">
    <location>
        <begin position="17"/>
        <end position="129"/>
    </location>
</feature>
<accession>A0A7C4GFL5</accession>
<dbReference type="SUPFAM" id="SSF47203">
    <property type="entry name" value="Acyl-CoA dehydrogenase C-terminal domain-like"/>
    <property type="match status" value="1"/>
</dbReference>
<dbReference type="PANTHER" id="PTHR43884:SF12">
    <property type="entry name" value="ISOVALERYL-COA DEHYDROGENASE, MITOCHONDRIAL-RELATED"/>
    <property type="match status" value="1"/>
</dbReference>
<dbReference type="Gene3D" id="1.10.540.10">
    <property type="entry name" value="Acyl-CoA dehydrogenase/oxidase, N-terminal domain"/>
    <property type="match status" value="1"/>
</dbReference>
<evidence type="ECO:0000259" key="8">
    <source>
        <dbReference type="Pfam" id="PF02770"/>
    </source>
</evidence>
<dbReference type="InterPro" id="IPR037069">
    <property type="entry name" value="AcylCoA_DH/ox_N_sf"/>
</dbReference>
<dbReference type="SUPFAM" id="SSF56645">
    <property type="entry name" value="Acyl-CoA dehydrogenase NM domain-like"/>
    <property type="match status" value="1"/>
</dbReference>
<comment type="similarity">
    <text evidence="2 6">Belongs to the acyl-CoA dehydrogenase family.</text>
</comment>
<gene>
    <name evidence="10" type="ORF">ENS41_02030</name>
</gene>
<organism evidence="10">
    <name type="scientific">candidate division WOR-3 bacterium</name>
    <dbReference type="NCBI Taxonomy" id="2052148"/>
    <lineage>
        <taxon>Bacteria</taxon>
        <taxon>Bacteria division WOR-3</taxon>
    </lineage>
</organism>
<sequence>MHNGEIVAILPNTPDLTEEQLAVRNLARDWAQREVLPTLNEYDARHEFNRDLLRQMAELGLLGISVPARFEGSGNDYISLGLACEELEYVDTSLRVILSVHIGLNCLTLLSWGTPEQQQQYLVPQAKGEKVATFAITEPAAGSDAVGIQTRAKRDGDDYLLSGEKMWISLADVADNFLVIAWTDAEKQARRDHSGMSAFLLERGMKGLTTATIHGKLGIRAGNTGSIAMDEVRVPKRNLLGHEGEGFKIAMFAIDQGRYTVAAGATGLIRACLDASVEYAKTRRTFGQPLAAHQLVKEMIAEMAADYDISRLLWLKAGWLKDSGKRSTRETSLAKMYACNASERAASNAVQIHGAYGFSSEYSVERFYRNAKGAQIYEGTREVHKLLQADYALGLREDKPVRCPLPKPEL</sequence>
<dbReference type="InterPro" id="IPR046373">
    <property type="entry name" value="Acyl-CoA_Oxase/DH_mid-dom_sf"/>
</dbReference>
<dbReference type="InterPro" id="IPR009100">
    <property type="entry name" value="AcylCoA_DH/oxidase_NM_dom_sf"/>
</dbReference>
<dbReference type="InterPro" id="IPR006089">
    <property type="entry name" value="Acyl-CoA_DH_CS"/>
</dbReference>
<dbReference type="InterPro" id="IPR006091">
    <property type="entry name" value="Acyl-CoA_Oxase/DH_mid-dom"/>
</dbReference>
<dbReference type="InterPro" id="IPR009075">
    <property type="entry name" value="AcylCo_DH/oxidase_C"/>
</dbReference>
<dbReference type="InterPro" id="IPR013786">
    <property type="entry name" value="AcylCoA_DH/ox_N"/>
</dbReference>
<reference evidence="10" key="1">
    <citation type="journal article" date="2020" name="mSystems">
        <title>Genome- and Community-Level Interaction Insights into Carbon Utilization and Element Cycling Functions of Hydrothermarchaeota in Hydrothermal Sediment.</title>
        <authorList>
            <person name="Zhou Z."/>
            <person name="Liu Y."/>
            <person name="Xu W."/>
            <person name="Pan J."/>
            <person name="Luo Z.H."/>
            <person name="Li M."/>
        </authorList>
    </citation>
    <scope>NUCLEOTIDE SEQUENCE [LARGE SCALE GENOMIC DNA]</scope>
    <source>
        <strain evidence="10">SpSt-488</strain>
    </source>
</reference>